<keyword evidence="2" id="KW-0677">Repeat</keyword>
<dbReference type="InterPro" id="IPR050511">
    <property type="entry name" value="AMPK_gamma/SDS23_families"/>
</dbReference>
<dbReference type="SMART" id="SM00116">
    <property type="entry name" value="CBS"/>
    <property type="match status" value="4"/>
</dbReference>
<keyword evidence="3 4" id="KW-0129">CBS domain</keyword>
<name>A0ABQ6N5G5_9STRA</name>
<dbReference type="InterPro" id="IPR046342">
    <property type="entry name" value="CBS_dom_sf"/>
</dbReference>
<dbReference type="InterPro" id="IPR000644">
    <property type="entry name" value="CBS_dom"/>
</dbReference>
<reference evidence="6 7" key="1">
    <citation type="journal article" date="2023" name="Commun. Biol.">
        <title>Genome analysis of Parmales, the sister group of diatoms, reveals the evolutionary specialization of diatoms from phago-mixotrophs to photoautotrophs.</title>
        <authorList>
            <person name="Ban H."/>
            <person name="Sato S."/>
            <person name="Yoshikawa S."/>
            <person name="Yamada K."/>
            <person name="Nakamura Y."/>
            <person name="Ichinomiya M."/>
            <person name="Sato N."/>
            <person name="Blanc-Mathieu R."/>
            <person name="Endo H."/>
            <person name="Kuwata A."/>
            <person name="Ogata H."/>
        </authorList>
    </citation>
    <scope>NUCLEOTIDE SEQUENCE [LARGE SCALE GENOMIC DNA]</scope>
</reference>
<proteinExistence type="inferred from homology"/>
<evidence type="ECO:0000313" key="7">
    <source>
        <dbReference type="Proteomes" id="UP001165060"/>
    </source>
</evidence>
<feature type="domain" description="CBS" evidence="5">
    <location>
        <begin position="285"/>
        <end position="338"/>
    </location>
</feature>
<feature type="domain" description="CBS" evidence="5">
    <location>
        <begin position="207"/>
        <end position="264"/>
    </location>
</feature>
<dbReference type="SUPFAM" id="SSF54631">
    <property type="entry name" value="CBS-domain pair"/>
    <property type="match status" value="2"/>
</dbReference>
<dbReference type="PANTHER" id="PTHR13780:SF35">
    <property type="entry name" value="LD22662P"/>
    <property type="match status" value="1"/>
</dbReference>
<dbReference type="Pfam" id="PF00571">
    <property type="entry name" value="CBS"/>
    <property type="match status" value="3"/>
</dbReference>
<comment type="caution">
    <text evidence="6">The sequence shown here is derived from an EMBL/GenBank/DDBJ whole genome shotgun (WGS) entry which is preliminary data.</text>
</comment>
<evidence type="ECO:0000313" key="6">
    <source>
        <dbReference type="EMBL" id="GMI40941.1"/>
    </source>
</evidence>
<keyword evidence="7" id="KW-1185">Reference proteome</keyword>
<evidence type="ECO:0000256" key="2">
    <source>
        <dbReference type="ARBA" id="ARBA00022737"/>
    </source>
</evidence>
<gene>
    <name evidence="6" type="ORF">TeGR_g9749</name>
</gene>
<protein>
    <recommendedName>
        <fullName evidence="5">CBS domain-containing protein</fullName>
    </recommendedName>
</protein>
<organism evidence="6 7">
    <name type="scientific">Tetraparma gracilis</name>
    <dbReference type="NCBI Taxonomy" id="2962635"/>
    <lineage>
        <taxon>Eukaryota</taxon>
        <taxon>Sar</taxon>
        <taxon>Stramenopiles</taxon>
        <taxon>Ochrophyta</taxon>
        <taxon>Bolidophyceae</taxon>
        <taxon>Parmales</taxon>
        <taxon>Triparmaceae</taxon>
        <taxon>Tetraparma</taxon>
    </lineage>
</organism>
<evidence type="ECO:0000256" key="1">
    <source>
        <dbReference type="ARBA" id="ARBA00006750"/>
    </source>
</evidence>
<accession>A0ABQ6N5G5</accession>
<evidence type="ECO:0000259" key="5">
    <source>
        <dbReference type="PROSITE" id="PS51371"/>
    </source>
</evidence>
<comment type="similarity">
    <text evidence="1">Belongs to the 5'-AMP-activated protein kinase gamma subunit family.</text>
</comment>
<dbReference type="Proteomes" id="UP001165060">
    <property type="component" value="Unassembled WGS sequence"/>
</dbReference>
<dbReference type="Gene3D" id="3.10.580.10">
    <property type="entry name" value="CBS-domain"/>
    <property type="match status" value="2"/>
</dbReference>
<dbReference type="EMBL" id="BRYB01002189">
    <property type="protein sequence ID" value="GMI40941.1"/>
    <property type="molecule type" value="Genomic_DNA"/>
</dbReference>
<evidence type="ECO:0000256" key="4">
    <source>
        <dbReference type="PROSITE-ProRule" id="PRU00703"/>
    </source>
</evidence>
<feature type="domain" description="CBS" evidence="5">
    <location>
        <begin position="42"/>
        <end position="103"/>
    </location>
</feature>
<sequence length="338" mass="36448">MQSGLSSAIAQTPLLGEKDVVRAAGRSSISSFLSSHPALSLVRPSGKVVVFSTSIPIQLAFYALVEHDTQSAPLWDEQTRSFEGLLTVSDFISLLRDHSNRKLPPAQLSSLTIKEVMAASRLPPPPGGRAPPGVRHDSFPAVKPTANLLQVCQLLLSTGRDFLPVMLPEDSRVLAVVTYTTVLSFLVSHFREHRRLFDDPIGELGIANGEVVTVNASMRLDEVLGVMEERGLAAVPVVDDAGVVVNVYARSDITFLATATDADSAVLNLSVPLGDILAQQRPDVATPDRLFKCSPGQTLQSVFEIFASVKFNRLVCVDEEGRCKGVVTARDLVAYFIS</sequence>
<dbReference type="PANTHER" id="PTHR13780">
    <property type="entry name" value="AMP-ACTIVATED PROTEIN KINASE, GAMMA REGULATORY SUBUNIT"/>
    <property type="match status" value="1"/>
</dbReference>
<dbReference type="PROSITE" id="PS51371">
    <property type="entry name" value="CBS"/>
    <property type="match status" value="3"/>
</dbReference>
<evidence type="ECO:0000256" key="3">
    <source>
        <dbReference type="ARBA" id="ARBA00023122"/>
    </source>
</evidence>